<comment type="subcellular location">
    <subcellularLocation>
        <location evidence="1">Membrane</location>
        <topology evidence="1">Multi-pass membrane protein</topology>
    </subcellularLocation>
</comment>
<accession>A0ABY9Z410</accession>
<keyword evidence="10" id="KW-1185">Reference proteome</keyword>
<dbReference type="PANTHER" id="PTHR43840:SF15">
    <property type="entry name" value="MITOCHONDRIAL METAL TRANSPORTER 1-RELATED"/>
    <property type="match status" value="1"/>
</dbReference>
<dbReference type="SUPFAM" id="SSF161111">
    <property type="entry name" value="Cation efflux protein transmembrane domain-like"/>
    <property type="match status" value="1"/>
</dbReference>
<keyword evidence="5 7" id="KW-0472">Membrane</keyword>
<dbReference type="Proteomes" id="UP001301869">
    <property type="component" value="Chromosome"/>
</dbReference>
<evidence type="ECO:0000256" key="1">
    <source>
        <dbReference type="ARBA" id="ARBA00004141"/>
    </source>
</evidence>
<feature type="transmembrane region" description="Helical" evidence="7">
    <location>
        <begin position="114"/>
        <end position="133"/>
    </location>
</feature>
<evidence type="ECO:0000313" key="9">
    <source>
        <dbReference type="EMBL" id="WNK21013.1"/>
    </source>
</evidence>
<sequence length="285" mass="30859">MSAVTIERRALRFSAISAAVFAFSGLALGVASGSMTILFDSGYSLMSLALVVLSLWAHRCVQRPACGRYPFGRLTVEPLTVLLKGVMIGLVCLASLGAALWSLAHGGRTVSLDLALAFGVLNVVGCALSWGYLKRCAARVNAPLLAAEIRQWQMDTWLSAAVLIGFAVTFLLSLTPWAAWARFADPVMVLLIVGYFLPIPWRMNRDALREVMLATPGDALRQALIAQDTLAVAPENIRLAQVGSFMLLDIKLAKDELKDADSIVATLEQRCRQLELRPVTSITLT</sequence>
<evidence type="ECO:0000259" key="8">
    <source>
        <dbReference type="Pfam" id="PF01545"/>
    </source>
</evidence>
<dbReference type="InterPro" id="IPR027469">
    <property type="entry name" value="Cation_efflux_TMD_sf"/>
</dbReference>
<feature type="coiled-coil region" evidence="6">
    <location>
        <begin position="250"/>
        <end position="277"/>
    </location>
</feature>
<evidence type="ECO:0000256" key="3">
    <source>
        <dbReference type="ARBA" id="ARBA00022692"/>
    </source>
</evidence>
<feature type="transmembrane region" description="Helical" evidence="7">
    <location>
        <begin position="154"/>
        <end position="174"/>
    </location>
</feature>
<gene>
    <name evidence="9" type="ORF">P1P91_04870</name>
</gene>
<proteinExistence type="predicted"/>
<feature type="transmembrane region" description="Helical" evidence="7">
    <location>
        <begin position="43"/>
        <end position="61"/>
    </location>
</feature>
<feature type="transmembrane region" description="Helical" evidence="7">
    <location>
        <begin position="81"/>
        <end position="102"/>
    </location>
</feature>
<keyword evidence="2" id="KW-0813">Transport</keyword>
<evidence type="ECO:0000256" key="2">
    <source>
        <dbReference type="ARBA" id="ARBA00022448"/>
    </source>
</evidence>
<dbReference type="Gene3D" id="1.20.1510.10">
    <property type="entry name" value="Cation efflux protein transmembrane domain"/>
    <property type="match status" value="1"/>
</dbReference>
<reference evidence="9 10" key="1">
    <citation type="submission" date="2023-03" db="EMBL/GenBank/DDBJ databases">
        <title>Halomonas sp. nov., isolated from Korean tranditional fermented seafood 'Jeotgal'.</title>
        <authorList>
            <person name="Kim B."/>
            <person name="Shin N.-R."/>
        </authorList>
    </citation>
    <scope>NUCLEOTIDE SEQUENCE [LARGE SCALE GENOMIC DNA]</scope>
    <source>
        <strain evidence="9 10">SG2L-4</strain>
    </source>
</reference>
<feature type="transmembrane region" description="Helical" evidence="7">
    <location>
        <begin position="180"/>
        <end position="199"/>
    </location>
</feature>
<dbReference type="InterPro" id="IPR050291">
    <property type="entry name" value="CDF_Transporter"/>
</dbReference>
<evidence type="ECO:0000313" key="10">
    <source>
        <dbReference type="Proteomes" id="UP001301869"/>
    </source>
</evidence>
<dbReference type="InterPro" id="IPR058533">
    <property type="entry name" value="Cation_efflux_TM"/>
</dbReference>
<name>A0ABY9Z410_9GAMM</name>
<dbReference type="Pfam" id="PF01545">
    <property type="entry name" value="Cation_efflux"/>
    <property type="match status" value="1"/>
</dbReference>
<evidence type="ECO:0000256" key="4">
    <source>
        <dbReference type="ARBA" id="ARBA00022989"/>
    </source>
</evidence>
<keyword evidence="6" id="KW-0175">Coiled coil</keyword>
<feature type="domain" description="Cation efflux protein transmembrane" evidence="8">
    <location>
        <begin position="13"/>
        <end position="210"/>
    </location>
</feature>
<protein>
    <submittedName>
        <fullName evidence="9">Cation transporter</fullName>
    </submittedName>
</protein>
<evidence type="ECO:0000256" key="6">
    <source>
        <dbReference type="SAM" id="Coils"/>
    </source>
</evidence>
<organism evidence="9 10">
    <name type="scientific">Halomonas piscis</name>
    <dbReference type="NCBI Taxonomy" id="3031727"/>
    <lineage>
        <taxon>Bacteria</taxon>
        <taxon>Pseudomonadati</taxon>
        <taxon>Pseudomonadota</taxon>
        <taxon>Gammaproteobacteria</taxon>
        <taxon>Oceanospirillales</taxon>
        <taxon>Halomonadaceae</taxon>
        <taxon>Halomonas</taxon>
    </lineage>
</organism>
<evidence type="ECO:0000256" key="7">
    <source>
        <dbReference type="SAM" id="Phobius"/>
    </source>
</evidence>
<keyword evidence="4 7" id="KW-1133">Transmembrane helix</keyword>
<dbReference type="RefSeq" id="WP_311884915.1">
    <property type="nucleotide sequence ID" value="NZ_CP119391.1"/>
</dbReference>
<dbReference type="PANTHER" id="PTHR43840">
    <property type="entry name" value="MITOCHONDRIAL METAL TRANSPORTER 1-RELATED"/>
    <property type="match status" value="1"/>
</dbReference>
<evidence type="ECO:0000256" key="5">
    <source>
        <dbReference type="ARBA" id="ARBA00023136"/>
    </source>
</evidence>
<dbReference type="EMBL" id="CP119391">
    <property type="protein sequence ID" value="WNK21013.1"/>
    <property type="molecule type" value="Genomic_DNA"/>
</dbReference>
<keyword evidence="3 7" id="KW-0812">Transmembrane</keyword>